<dbReference type="PRINTS" id="PR00160">
    <property type="entry name" value="GLUTAREDOXIN"/>
</dbReference>
<name>A0A3B0WSN5_9ZZZZ</name>
<dbReference type="InterPro" id="IPR036249">
    <property type="entry name" value="Thioredoxin-like_sf"/>
</dbReference>
<dbReference type="PROSITE" id="PS51354">
    <property type="entry name" value="GLUTAREDOXIN_2"/>
    <property type="match status" value="1"/>
</dbReference>
<accession>A0A3B0WSN5</accession>
<organism evidence="2">
    <name type="scientific">hydrothermal vent metagenome</name>
    <dbReference type="NCBI Taxonomy" id="652676"/>
    <lineage>
        <taxon>unclassified sequences</taxon>
        <taxon>metagenomes</taxon>
        <taxon>ecological metagenomes</taxon>
    </lineage>
</organism>
<dbReference type="InterPro" id="IPR002109">
    <property type="entry name" value="Glutaredoxin"/>
</dbReference>
<proteinExistence type="predicted"/>
<sequence length="84" mass="9465">MARVTVYSTGICPICDKTKGLLKKWGIDYNEVRVDQDQAGLREFSQITNGARTVPQITIDGKWIGSFSELTELHMDDQLDDLMS</sequence>
<dbReference type="EMBL" id="UOFE01000035">
    <property type="protein sequence ID" value="VAW53657.1"/>
    <property type="molecule type" value="Genomic_DNA"/>
</dbReference>
<reference evidence="2" key="1">
    <citation type="submission" date="2018-06" db="EMBL/GenBank/DDBJ databases">
        <authorList>
            <person name="Zhirakovskaya E."/>
        </authorList>
    </citation>
    <scope>NUCLEOTIDE SEQUENCE</scope>
</reference>
<evidence type="ECO:0000313" key="2">
    <source>
        <dbReference type="EMBL" id="VAW53657.1"/>
    </source>
</evidence>
<dbReference type="Pfam" id="PF00462">
    <property type="entry name" value="Glutaredoxin"/>
    <property type="match status" value="1"/>
</dbReference>
<protein>
    <recommendedName>
        <fullName evidence="1">Glutaredoxin domain-containing protein</fullName>
    </recommendedName>
</protein>
<gene>
    <name evidence="2" type="ORF">MNBD_GAMMA05-1180</name>
</gene>
<evidence type="ECO:0000259" key="1">
    <source>
        <dbReference type="Pfam" id="PF00462"/>
    </source>
</evidence>
<dbReference type="GO" id="GO:0005737">
    <property type="term" value="C:cytoplasm"/>
    <property type="evidence" value="ECO:0007669"/>
    <property type="project" value="TreeGrafter"/>
</dbReference>
<dbReference type="Gene3D" id="3.40.30.10">
    <property type="entry name" value="Glutaredoxin"/>
    <property type="match status" value="1"/>
</dbReference>
<dbReference type="PANTHER" id="PTHR45694">
    <property type="entry name" value="GLUTAREDOXIN 2"/>
    <property type="match status" value="1"/>
</dbReference>
<dbReference type="PANTHER" id="PTHR45694:SF18">
    <property type="entry name" value="GLUTAREDOXIN-1-RELATED"/>
    <property type="match status" value="1"/>
</dbReference>
<dbReference type="GO" id="GO:0034599">
    <property type="term" value="P:cellular response to oxidative stress"/>
    <property type="evidence" value="ECO:0007669"/>
    <property type="project" value="TreeGrafter"/>
</dbReference>
<dbReference type="GO" id="GO:0015038">
    <property type="term" value="F:glutathione disulfide oxidoreductase activity"/>
    <property type="evidence" value="ECO:0007669"/>
    <property type="project" value="TreeGrafter"/>
</dbReference>
<dbReference type="SUPFAM" id="SSF52833">
    <property type="entry name" value="Thioredoxin-like"/>
    <property type="match status" value="1"/>
</dbReference>
<feature type="domain" description="Glutaredoxin" evidence="1">
    <location>
        <begin position="4"/>
        <end position="64"/>
    </location>
</feature>
<dbReference type="AlphaFoldDB" id="A0A3B0WSN5"/>
<dbReference type="InterPro" id="IPR014025">
    <property type="entry name" value="Glutaredoxin_subgr"/>
</dbReference>